<organism evidence="8 9">
    <name type="scientific">Neonectria ditissima</name>
    <dbReference type="NCBI Taxonomy" id="78410"/>
    <lineage>
        <taxon>Eukaryota</taxon>
        <taxon>Fungi</taxon>
        <taxon>Dikarya</taxon>
        <taxon>Ascomycota</taxon>
        <taxon>Pezizomycotina</taxon>
        <taxon>Sordariomycetes</taxon>
        <taxon>Hypocreomycetidae</taxon>
        <taxon>Hypocreales</taxon>
        <taxon>Nectriaceae</taxon>
        <taxon>Neonectria</taxon>
    </lineage>
</organism>
<dbReference type="InterPro" id="IPR011701">
    <property type="entry name" value="MFS"/>
</dbReference>
<feature type="transmembrane region" description="Helical" evidence="7">
    <location>
        <begin position="248"/>
        <end position="268"/>
    </location>
</feature>
<evidence type="ECO:0000256" key="5">
    <source>
        <dbReference type="ARBA" id="ARBA00023180"/>
    </source>
</evidence>
<evidence type="ECO:0000256" key="6">
    <source>
        <dbReference type="SAM" id="MobiDB-lite"/>
    </source>
</evidence>
<feature type="transmembrane region" description="Helical" evidence="7">
    <location>
        <begin position="379"/>
        <end position="405"/>
    </location>
</feature>
<keyword evidence="4 7" id="KW-0472">Membrane</keyword>
<dbReference type="Gene3D" id="1.20.1250.20">
    <property type="entry name" value="MFS general substrate transporter like domains"/>
    <property type="match status" value="1"/>
</dbReference>
<feature type="region of interest" description="Disordered" evidence="6">
    <location>
        <begin position="289"/>
        <end position="320"/>
    </location>
</feature>
<feature type="transmembrane region" description="Helical" evidence="7">
    <location>
        <begin position="182"/>
        <end position="202"/>
    </location>
</feature>
<feature type="transmembrane region" description="Helical" evidence="7">
    <location>
        <begin position="92"/>
        <end position="113"/>
    </location>
</feature>
<keyword evidence="3 7" id="KW-1133">Transmembrane helix</keyword>
<feature type="transmembrane region" description="Helical" evidence="7">
    <location>
        <begin position="425"/>
        <end position="447"/>
    </location>
</feature>
<evidence type="ECO:0008006" key="10">
    <source>
        <dbReference type="Google" id="ProtNLM"/>
    </source>
</evidence>
<protein>
    <recommendedName>
        <fullName evidence="10">Major facilitator superfamily (MFS) profile domain-containing protein</fullName>
    </recommendedName>
</protein>
<evidence type="ECO:0000256" key="1">
    <source>
        <dbReference type="ARBA" id="ARBA00004141"/>
    </source>
</evidence>
<dbReference type="EMBL" id="LKCW01000009">
    <property type="protein sequence ID" value="KPM45246.1"/>
    <property type="molecule type" value="Genomic_DNA"/>
</dbReference>
<dbReference type="AlphaFoldDB" id="A0A0P7BX70"/>
<accession>A0A0P7BX70</accession>
<dbReference type="SUPFAM" id="SSF103473">
    <property type="entry name" value="MFS general substrate transporter"/>
    <property type="match status" value="1"/>
</dbReference>
<feature type="transmembrane region" description="Helical" evidence="7">
    <location>
        <begin position="583"/>
        <end position="603"/>
    </location>
</feature>
<name>A0A0P7BX70_9HYPO</name>
<dbReference type="GO" id="GO:0022857">
    <property type="term" value="F:transmembrane transporter activity"/>
    <property type="evidence" value="ECO:0007669"/>
    <property type="project" value="InterPro"/>
</dbReference>
<feature type="transmembrane region" description="Helical" evidence="7">
    <location>
        <begin position="133"/>
        <end position="153"/>
    </location>
</feature>
<feature type="transmembrane region" description="Helical" evidence="7">
    <location>
        <begin position="468"/>
        <end position="489"/>
    </location>
</feature>
<comment type="subcellular location">
    <subcellularLocation>
        <location evidence="1">Membrane</location>
        <topology evidence="1">Multi-pass membrane protein</topology>
    </subcellularLocation>
</comment>
<feature type="region of interest" description="Disordered" evidence="6">
    <location>
        <begin position="1"/>
        <end position="38"/>
    </location>
</feature>
<dbReference type="PANTHER" id="PTHR23502:SF50">
    <property type="entry name" value="TRANSPORTER, PUTATIVE (AFU_ORTHOLOGUE AFUA_5G00430)-RELATED"/>
    <property type="match status" value="1"/>
</dbReference>
<dbReference type="Proteomes" id="UP000050424">
    <property type="component" value="Unassembled WGS sequence"/>
</dbReference>
<keyword evidence="9" id="KW-1185">Reference proteome</keyword>
<reference evidence="8 9" key="1">
    <citation type="submission" date="2015-09" db="EMBL/GenBank/DDBJ databases">
        <title>Draft genome of a European isolate of the apple canker pathogen Neonectria ditissima.</title>
        <authorList>
            <person name="Gomez-Cortecero A."/>
            <person name="Harrison R.J."/>
            <person name="Armitage A.D."/>
        </authorList>
    </citation>
    <scope>NUCLEOTIDE SEQUENCE [LARGE SCALE GENOMIC DNA]</scope>
    <source>
        <strain evidence="8 9">R09/05</strain>
    </source>
</reference>
<dbReference type="InterPro" id="IPR036259">
    <property type="entry name" value="MFS_trans_sf"/>
</dbReference>
<keyword evidence="5" id="KW-0325">Glycoprotein</keyword>
<proteinExistence type="predicted"/>
<evidence type="ECO:0000256" key="2">
    <source>
        <dbReference type="ARBA" id="ARBA00022692"/>
    </source>
</evidence>
<evidence type="ECO:0000313" key="9">
    <source>
        <dbReference type="Proteomes" id="UP000050424"/>
    </source>
</evidence>
<evidence type="ECO:0000256" key="3">
    <source>
        <dbReference type="ARBA" id="ARBA00022989"/>
    </source>
</evidence>
<feature type="transmembrane region" description="Helical" evidence="7">
    <location>
        <begin position="160"/>
        <end position="176"/>
    </location>
</feature>
<feature type="transmembrane region" description="Helical" evidence="7">
    <location>
        <begin position="559"/>
        <end position="577"/>
    </location>
</feature>
<feature type="compositionally biased region" description="Polar residues" evidence="6">
    <location>
        <begin position="1"/>
        <end position="13"/>
    </location>
</feature>
<feature type="transmembrane region" description="Helical" evidence="7">
    <location>
        <begin position="495"/>
        <end position="520"/>
    </location>
</feature>
<dbReference type="GO" id="GO:0005886">
    <property type="term" value="C:plasma membrane"/>
    <property type="evidence" value="ECO:0007669"/>
    <property type="project" value="TreeGrafter"/>
</dbReference>
<dbReference type="Pfam" id="PF07690">
    <property type="entry name" value="MFS_1"/>
    <property type="match status" value="1"/>
</dbReference>
<dbReference type="PANTHER" id="PTHR23502">
    <property type="entry name" value="MAJOR FACILITATOR SUPERFAMILY"/>
    <property type="match status" value="1"/>
</dbReference>
<evidence type="ECO:0000313" key="8">
    <source>
        <dbReference type="EMBL" id="KPM45246.1"/>
    </source>
</evidence>
<evidence type="ECO:0000256" key="7">
    <source>
        <dbReference type="SAM" id="Phobius"/>
    </source>
</evidence>
<keyword evidence="2 7" id="KW-0812">Transmembrane</keyword>
<gene>
    <name evidence="8" type="ORF">AK830_g1281</name>
</gene>
<sequence>MPPTSVNLSTGNPPGSLRLKDMGESPAKPPGQKSIDVSASFADFSPGSTVMFPPGTVRLEDMSAPAGRDIILQPRPTEDPNDPLNWPNWRKYINFGLAGFYVLMVSEFINSATPTWGPMHNELGFSYQTLNNSYAIGCAFLAIGALVLIPFALKFGRRPLYLFSTLVQFGVSIWSAKTRTVADLLLVNVFCTMFGALAEVIVQMTIADAFFVHQRGKLNSVYIWLWQVSVSLGPLIAGFIARGQGWRWVWWWNAVFFGLFFFIVCFCYEETKYCPPSFFPPFDTDPSLGNKDPNPSASTSRENTNITETSKSRRSTNVNQHDTSVTFKATEEGSTHDIYAVRINPNIPKKTYRERLALTTTLPSGGGIKPFLRHMYQPLILLTTVPAIAYTALVYGILVALQDVMSTSFSTFMTQPPYNFTPDQIGLMNLPKLIGVTLGSLLAGPISDKMIVYLARRNNGIFEPEARLWSIVPFLPFIPAGALLFGIGLNDGLPWPFIAIGLGLYKFGIAPVNSITITYLTDSYKDVSCPSSDVCEFAFSEKCLQCGQVIGDALVGVTVVRNTFSAAFIFAVTPWVAAVGIKWVIITIVLITTVILMFTAVLIKWGRAFRAHTAERYQHFALLQYKER</sequence>
<comment type="caution">
    <text evidence="8">The sequence shown here is derived from an EMBL/GenBank/DDBJ whole genome shotgun (WGS) entry which is preliminary data.</text>
</comment>
<evidence type="ECO:0000256" key="4">
    <source>
        <dbReference type="ARBA" id="ARBA00023136"/>
    </source>
</evidence>
<dbReference type="STRING" id="78410.A0A0P7BX70"/>
<feature type="compositionally biased region" description="Polar residues" evidence="6">
    <location>
        <begin position="293"/>
        <end position="320"/>
    </location>
</feature>
<dbReference type="OrthoDB" id="5215911at2759"/>
<feature type="transmembrane region" description="Helical" evidence="7">
    <location>
        <begin position="223"/>
        <end position="242"/>
    </location>
</feature>